<proteinExistence type="predicted"/>
<organism evidence="2">
    <name type="scientific">Glaucocystis sp. BBH</name>
    <dbReference type="NCBI Taxonomy" id="2023628"/>
    <lineage>
        <taxon>Eukaryota</taxon>
        <taxon>Glaucocystophyceae</taxon>
        <taxon>Glaucocystales</taxon>
        <taxon>Glaucocystaceae</taxon>
        <taxon>Glaucocystis</taxon>
    </lineage>
</organism>
<keyword evidence="2" id="KW-0934">Plastid</keyword>
<evidence type="ECO:0000256" key="1">
    <source>
        <dbReference type="SAM" id="Coils"/>
    </source>
</evidence>
<geneLocation type="plastid" evidence="2"/>
<accession>A0A3G1IV31</accession>
<dbReference type="EMBL" id="MF167424">
    <property type="protein sequence ID" value="ASQ39906.1"/>
    <property type="molecule type" value="Genomic_DNA"/>
</dbReference>
<reference evidence="2" key="1">
    <citation type="submission" date="2017-05" db="EMBL/GenBank/DDBJ databases">
        <title>Plastid comparative genomics reveals ancient divergence between Glaucophyte genera.</title>
        <authorList>
            <person name="Figueroa-Martinez F.J."/>
            <person name="Jackson C."/>
            <person name="Reyes-Prieto A."/>
        </authorList>
    </citation>
    <scope>NUCLEOTIDE SEQUENCE</scope>
    <source>
        <strain evidence="2">BBH</strain>
    </source>
</reference>
<feature type="coiled-coil region" evidence="1">
    <location>
        <begin position="56"/>
        <end position="83"/>
    </location>
</feature>
<sequence>MQLFSNLTLIIKTNFIGLNEFIINNFENQITILNRYGIEISKNVKKFRNKDISISSKEKVENILDLEEQIDLLRAEIAKLRYENFQIQKIKKTKFFF</sequence>
<dbReference type="AlphaFoldDB" id="A0A3G1IV31"/>
<protein>
    <submittedName>
        <fullName evidence="2">Uncharacterized protein</fullName>
    </submittedName>
</protein>
<gene>
    <name evidence="2" type="primary">orf409</name>
</gene>
<name>A0A3G1IV31_9EUKA</name>
<keyword evidence="1" id="KW-0175">Coiled coil</keyword>
<evidence type="ECO:0000313" key="2">
    <source>
        <dbReference type="EMBL" id="ASQ39906.1"/>
    </source>
</evidence>